<dbReference type="PROSITE" id="PS01124">
    <property type="entry name" value="HTH_ARAC_FAMILY_2"/>
    <property type="match status" value="1"/>
</dbReference>
<dbReference type="EMBL" id="JWTA01000015">
    <property type="protein sequence ID" value="KIC61634.1"/>
    <property type="molecule type" value="Genomic_DNA"/>
</dbReference>
<gene>
    <name evidence="5" type="ORF">RM51_14605</name>
</gene>
<proteinExistence type="predicted"/>
<keyword evidence="6" id="KW-1185">Reference proteome</keyword>
<keyword evidence="1" id="KW-0805">Transcription regulation</keyword>
<accession>A0A0B4CK35</accession>
<reference evidence="5 6" key="1">
    <citation type="submission" date="2014-12" db="EMBL/GenBank/DDBJ databases">
        <title>Genome sequencing of Chryseobacterium taiwanense TPW19.</title>
        <authorList>
            <person name="Tan P.W."/>
            <person name="Chan K.-G."/>
        </authorList>
    </citation>
    <scope>NUCLEOTIDE SEQUENCE [LARGE SCALE GENOMIC DNA]</scope>
    <source>
        <strain evidence="5 6">TPW19</strain>
    </source>
</reference>
<evidence type="ECO:0000256" key="3">
    <source>
        <dbReference type="ARBA" id="ARBA00023163"/>
    </source>
</evidence>
<dbReference type="GO" id="GO:0003700">
    <property type="term" value="F:DNA-binding transcription factor activity"/>
    <property type="evidence" value="ECO:0007669"/>
    <property type="project" value="InterPro"/>
</dbReference>
<sequence>MNNTVNFDTVDSYNKYGGQTTMNPLVSIVDLSQGPLNCYTQLNVGLYIIVFKDKYCGEIEYGRSSYDYNEGALLFFSPGQVIRLEETEELHQPKGYALAFHPDFLHRTSLLKNFHEYTFFNYAMKEALYMSEKEQTDILDCFARIKSEIERPIDQHSKRVIISAIELLLSYCIRFYDRQFITREKMNYGILERFEELVRNYYQSELPTDLGLPTVNYCASELFLSPNYFGDLIKKETGKTAHEYIQNTIINVAKNKVADPSKSLGEIAYELGFKSPSHFSKLFKQKTGKTPNEYRMEV</sequence>
<feature type="domain" description="HTH araC/xylS-type" evidence="4">
    <location>
        <begin position="196"/>
        <end position="297"/>
    </location>
</feature>
<dbReference type="Gene3D" id="1.10.10.60">
    <property type="entry name" value="Homeodomain-like"/>
    <property type="match status" value="2"/>
</dbReference>
<dbReference type="InterPro" id="IPR020449">
    <property type="entry name" value="Tscrpt_reg_AraC-type_HTH"/>
</dbReference>
<keyword evidence="3" id="KW-0804">Transcription</keyword>
<dbReference type="PRINTS" id="PR00032">
    <property type="entry name" value="HTHARAC"/>
</dbReference>
<dbReference type="OrthoDB" id="2600165at2"/>
<name>A0A0B4CK35_9FLAO</name>
<comment type="caution">
    <text evidence="5">The sequence shown here is derived from an EMBL/GenBank/DDBJ whole genome shotgun (WGS) entry which is preliminary data.</text>
</comment>
<dbReference type="STRING" id="363331.RM51_14605"/>
<protein>
    <submittedName>
        <fullName evidence="5">Transcriptional regulator</fullName>
    </submittedName>
</protein>
<organism evidence="5 6">
    <name type="scientific">Chryseobacterium taiwanense</name>
    <dbReference type="NCBI Taxonomy" id="363331"/>
    <lineage>
        <taxon>Bacteria</taxon>
        <taxon>Pseudomonadati</taxon>
        <taxon>Bacteroidota</taxon>
        <taxon>Flavobacteriia</taxon>
        <taxon>Flavobacteriales</taxon>
        <taxon>Weeksellaceae</taxon>
        <taxon>Chryseobacterium group</taxon>
        <taxon>Chryseobacterium</taxon>
    </lineage>
</organism>
<evidence type="ECO:0000313" key="5">
    <source>
        <dbReference type="EMBL" id="KIC61634.1"/>
    </source>
</evidence>
<evidence type="ECO:0000256" key="2">
    <source>
        <dbReference type="ARBA" id="ARBA00023125"/>
    </source>
</evidence>
<dbReference type="AlphaFoldDB" id="A0A0B4CK35"/>
<dbReference type="Proteomes" id="UP000031167">
    <property type="component" value="Unassembled WGS sequence"/>
</dbReference>
<dbReference type="PANTHER" id="PTHR43280">
    <property type="entry name" value="ARAC-FAMILY TRANSCRIPTIONAL REGULATOR"/>
    <property type="match status" value="1"/>
</dbReference>
<dbReference type="SUPFAM" id="SSF46689">
    <property type="entry name" value="Homeodomain-like"/>
    <property type="match status" value="1"/>
</dbReference>
<dbReference type="InterPro" id="IPR009057">
    <property type="entry name" value="Homeodomain-like_sf"/>
</dbReference>
<dbReference type="GO" id="GO:0043565">
    <property type="term" value="F:sequence-specific DNA binding"/>
    <property type="evidence" value="ECO:0007669"/>
    <property type="project" value="InterPro"/>
</dbReference>
<keyword evidence="2" id="KW-0238">DNA-binding</keyword>
<dbReference type="InterPro" id="IPR018060">
    <property type="entry name" value="HTH_AraC"/>
</dbReference>
<evidence type="ECO:0000313" key="6">
    <source>
        <dbReference type="Proteomes" id="UP000031167"/>
    </source>
</evidence>
<dbReference type="PANTHER" id="PTHR43280:SF32">
    <property type="entry name" value="TRANSCRIPTIONAL REGULATORY PROTEIN"/>
    <property type="match status" value="1"/>
</dbReference>
<dbReference type="SMART" id="SM00342">
    <property type="entry name" value="HTH_ARAC"/>
    <property type="match status" value="1"/>
</dbReference>
<dbReference type="Pfam" id="PF12833">
    <property type="entry name" value="HTH_18"/>
    <property type="match status" value="1"/>
</dbReference>
<evidence type="ECO:0000259" key="4">
    <source>
        <dbReference type="PROSITE" id="PS01124"/>
    </source>
</evidence>
<dbReference type="RefSeq" id="WP_039371147.1">
    <property type="nucleotide sequence ID" value="NZ_JWTA01000015.1"/>
</dbReference>
<evidence type="ECO:0000256" key="1">
    <source>
        <dbReference type="ARBA" id="ARBA00023015"/>
    </source>
</evidence>